<comment type="similarity">
    <text evidence="2">Belongs to the geminin family.</text>
</comment>
<evidence type="ECO:0000313" key="8">
    <source>
        <dbReference type="EMBL" id="KAL3868770.1"/>
    </source>
</evidence>
<gene>
    <name evidence="8" type="ORF">ACJMK2_041533</name>
</gene>
<feature type="coiled-coil region" evidence="6">
    <location>
        <begin position="153"/>
        <end position="183"/>
    </location>
</feature>
<dbReference type="SUPFAM" id="SSF111469">
    <property type="entry name" value="Geminin coiled-coil domain"/>
    <property type="match status" value="1"/>
</dbReference>
<evidence type="ECO:0000256" key="7">
    <source>
        <dbReference type="SAM" id="MobiDB-lite"/>
    </source>
</evidence>
<accession>A0ABD3W5F6</accession>
<dbReference type="AlphaFoldDB" id="A0ABD3W5F6"/>
<evidence type="ECO:0000256" key="1">
    <source>
        <dbReference type="ARBA" id="ARBA00004123"/>
    </source>
</evidence>
<evidence type="ECO:0000256" key="4">
    <source>
        <dbReference type="ARBA" id="ARBA00023242"/>
    </source>
</evidence>
<evidence type="ECO:0000256" key="5">
    <source>
        <dbReference type="ARBA" id="ARBA00023306"/>
    </source>
</evidence>
<organism evidence="8 9">
    <name type="scientific">Sinanodonta woodiana</name>
    <name type="common">Chinese pond mussel</name>
    <name type="synonym">Anodonta woodiana</name>
    <dbReference type="NCBI Taxonomy" id="1069815"/>
    <lineage>
        <taxon>Eukaryota</taxon>
        <taxon>Metazoa</taxon>
        <taxon>Spiralia</taxon>
        <taxon>Lophotrochozoa</taxon>
        <taxon>Mollusca</taxon>
        <taxon>Bivalvia</taxon>
        <taxon>Autobranchia</taxon>
        <taxon>Heteroconchia</taxon>
        <taxon>Palaeoheterodonta</taxon>
        <taxon>Unionida</taxon>
        <taxon>Unionoidea</taxon>
        <taxon>Unionidae</taxon>
        <taxon>Unioninae</taxon>
        <taxon>Sinanodonta</taxon>
    </lineage>
</organism>
<keyword evidence="3 6" id="KW-0175">Coiled coil</keyword>
<dbReference type="Gene3D" id="1.20.5.1180">
    <property type="entry name" value="Geminin coiled-coil domain"/>
    <property type="match status" value="1"/>
</dbReference>
<comment type="subcellular location">
    <subcellularLocation>
        <location evidence="1">Nucleus</location>
    </subcellularLocation>
</comment>
<dbReference type="Proteomes" id="UP001634394">
    <property type="component" value="Unassembled WGS sequence"/>
</dbReference>
<dbReference type="GO" id="GO:0005634">
    <property type="term" value="C:nucleus"/>
    <property type="evidence" value="ECO:0007669"/>
    <property type="project" value="UniProtKB-SubCell"/>
</dbReference>
<evidence type="ECO:0000256" key="2">
    <source>
        <dbReference type="ARBA" id="ARBA00007979"/>
    </source>
</evidence>
<dbReference type="InterPro" id="IPR022786">
    <property type="entry name" value="Geminin/Multicilin"/>
</dbReference>
<proteinExistence type="inferred from homology"/>
<reference evidence="8 9" key="1">
    <citation type="submission" date="2024-11" db="EMBL/GenBank/DDBJ databases">
        <title>Chromosome-level genome assembly of the freshwater bivalve Anodonta woodiana.</title>
        <authorList>
            <person name="Chen X."/>
        </authorList>
    </citation>
    <scope>NUCLEOTIDE SEQUENCE [LARGE SCALE GENOMIC DNA]</scope>
    <source>
        <strain evidence="8">MN2024</strain>
        <tissue evidence="8">Gills</tissue>
    </source>
</reference>
<dbReference type="PANTHER" id="PTHR13372:SF5">
    <property type="entry name" value="GEMININ"/>
    <property type="match status" value="1"/>
</dbReference>
<dbReference type="EMBL" id="JBJQND010000008">
    <property type="protein sequence ID" value="KAL3868770.1"/>
    <property type="molecule type" value="Genomic_DNA"/>
</dbReference>
<dbReference type="PANTHER" id="PTHR13372">
    <property type="entry name" value="GEMININ"/>
    <property type="match status" value="1"/>
</dbReference>
<comment type="caution">
    <text evidence="8">The sequence shown here is derived from an EMBL/GenBank/DDBJ whole genome shotgun (WGS) entry which is preliminary data.</text>
</comment>
<protein>
    <recommendedName>
        <fullName evidence="10">Geminin</fullName>
    </recommendedName>
</protein>
<keyword evidence="9" id="KW-1185">Reference proteome</keyword>
<feature type="region of interest" description="Disordered" evidence="7">
    <location>
        <begin position="195"/>
        <end position="266"/>
    </location>
</feature>
<feature type="compositionally biased region" description="Basic and acidic residues" evidence="7">
    <location>
        <begin position="222"/>
        <end position="255"/>
    </location>
</feature>
<keyword evidence="5" id="KW-0131">Cell cycle</keyword>
<evidence type="ECO:0000256" key="3">
    <source>
        <dbReference type="ARBA" id="ARBA00023054"/>
    </source>
</evidence>
<dbReference type="Pfam" id="PF07412">
    <property type="entry name" value="Geminin"/>
    <property type="match status" value="1"/>
</dbReference>
<name>A0ABD3W5F6_SINWO</name>
<evidence type="ECO:0000313" key="9">
    <source>
        <dbReference type="Proteomes" id="UP001634394"/>
    </source>
</evidence>
<feature type="region of interest" description="Disordered" evidence="7">
    <location>
        <begin position="53"/>
        <end position="75"/>
    </location>
</feature>
<evidence type="ECO:0008006" key="10">
    <source>
        <dbReference type="Google" id="ProtNLM"/>
    </source>
</evidence>
<evidence type="ECO:0000256" key="6">
    <source>
        <dbReference type="SAM" id="Coils"/>
    </source>
</evidence>
<keyword evidence="4" id="KW-0539">Nucleus</keyword>
<sequence>MPSSRSFDFCSENISMDGQKGNVFHFTSTPERDTSIGERKILQPIQNVSVGKKPISIDKSSQPKAVKQKISGREKPYHIYEDKDSTVKDKETQTEDELYKAKSLSLQKDFEPNDSGVGSGDAEIDAEALELMANEPIPNSYWQQLAEERRVALNDSLKENEELIKEIDELKEENAKLSKLASQAEYFADILKTVMGDDEDSSQEVNEDQTRRDNKGNVTSDGLKDGDDHTNERDPEHLSDKVETSEIAKENNERKSRIKMTQKLAA</sequence>
<dbReference type="CDD" id="cd22589">
    <property type="entry name" value="geminin_CC"/>
    <property type="match status" value="1"/>
</dbReference>
<feature type="compositionally biased region" description="Acidic residues" evidence="7">
    <location>
        <begin position="196"/>
        <end position="207"/>
    </location>
</feature>